<dbReference type="OrthoDB" id="770843at2"/>
<name>A0A5B7ZZM1_9BACT</name>
<evidence type="ECO:0000259" key="1">
    <source>
        <dbReference type="Pfam" id="PF13628"/>
    </source>
</evidence>
<proteinExistence type="predicted"/>
<reference evidence="2 3" key="1">
    <citation type="submission" date="2019-06" db="EMBL/GenBank/DDBJ databases">
        <authorList>
            <person name="Srinivasan S."/>
        </authorList>
    </citation>
    <scope>NUCLEOTIDE SEQUENCE [LARGE SCALE GENOMIC DNA]</scope>
    <source>
        <strain evidence="2 3">17J68-5</strain>
    </source>
</reference>
<dbReference type="Gene3D" id="1.20.1260.10">
    <property type="match status" value="1"/>
</dbReference>
<dbReference type="InterPro" id="IPR025419">
    <property type="entry name" value="DUF4142"/>
</dbReference>
<dbReference type="InterPro" id="IPR012347">
    <property type="entry name" value="Ferritin-like"/>
</dbReference>
<gene>
    <name evidence="2" type="ORF">FHG12_07280</name>
</gene>
<dbReference type="KEGG" id="hyj:FHG12_07280"/>
<dbReference type="EMBL" id="CP040896">
    <property type="protein sequence ID" value="QDA59923.1"/>
    <property type="molecule type" value="Genomic_DNA"/>
</dbReference>
<protein>
    <submittedName>
        <fullName evidence="2">DUF4142 domain-containing protein</fullName>
    </submittedName>
</protein>
<dbReference type="PANTHER" id="PTHR38593:SF1">
    <property type="entry name" value="BLR2558 PROTEIN"/>
    <property type="match status" value="1"/>
</dbReference>
<keyword evidence="3" id="KW-1185">Reference proteome</keyword>
<dbReference type="RefSeq" id="WP_139515102.1">
    <property type="nucleotide sequence ID" value="NZ_CP040896.1"/>
</dbReference>
<dbReference type="AlphaFoldDB" id="A0A5B7ZZM1"/>
<feature type="domain" description="DUF4142" evidence="1">
    <location>
        <begin position="52"/>
        <end position="187"/>
    </location>
</feature>
<accession>A0A5B7ZZM1</accession>
<dbReference type="Pfam" id="PF13628">
    <property type="entry name" value="DUF4142"/>
    <property type="match status" value="1"/>
</dbReference>
<evidence type="ECO:0000313" key="2">
    <source>
        <dbReference type="EMBL" id="QDA59923.1"/>
    </source>
</evidence>
<evidence type="ECO:0000313" key="3">
    <source>
        <dbReference type="Proteomes" id="UP000305398"/>
    </source>
</evidence>
<dbReference type="PANTHER" id="PTHR38593">
    <property type="entry name" value="BLR2558 PROTEIN"/>
    <property type="match status" value="1"/>
</dbReference>
<dbReference type="Proteomes" id="UP000305398">
    <property type="component" value="Chromosome"/>
</dbReference>
<sequence length="195" mass="21397">MRLARHVVPVVVLLLAANACSPDASKKDPVAEAKFQNEKRIRDEAITDKQEHDAEFMVTTASSGMLETELAKLAQQKAATPGLKTFSQQLLTQHNELSGALQALASRKGIVLPTGMSEDQQSQYRDAAGLTGTQFDKKVMDLLVSAHEKDVDAFDDMSDDAYDGDIRGFAAKYLPTLKDHLNQAKELKDQVEKLP</sequence>
<organism evidence="2 3">
    <name type="scientific">Hymenobacter jejuensis</name>
    <dbReference type="NCBI Taxonomy" id="2502781"/>
    <lineage>
        <taxon>Bacteria</taxon>
        <taxon>Pseudomonadati</taxon>
        <taxon>Bacteroidota</taxon>
        <taxon>Cytophagia</taxon>
        <taxon>Cytophagales</taxon>
        <taxon>Hymenobacteraceae</taxon>
        <taxon>Hymenobacter</taxon>
    </lineage>
</organism>